<evidence type="ECO:0000313" key="1">
    <source>
        <dbReference type="EMBL" id="MPN30816.1"/>
    </source>
</evidence>
<gene>
    <name evidence="1" type="ORF">SDC9_178287</name>
</gene>
<organism evidence="1">
    <name type="scientific">bioreactor metagenome</name>
    <dbReference type="NCBI Taxonomy" id="1076179"/>
    <lineage>
        <taxon>unclassified sequences</taxon>
        <taxon>metagenomes</taxon>
        <taxon>ecological metagenomes</taxon>
    </lineage>
</organism>
<dbReference type="EMBL" id="VSSQ01082080">
    <property type="protein sequence ID" value="MPN30816.1"/>
    <property type="molecule type" value="Genomic_DNA"/>
</dbReference>
<dbReference type="AlphaFoldDB" id="A0A645GX34"/>
<name>A0A645GX34_9ZZZZ</name>
<sequence>MARGYCDKIDQQNMAFEDTMEPTYLKWAERLGWRTEIFDNTNLTIEEAYKKLFDLIVR</sequence>
<accession>A0A645GX34</accession>
<comment type="caution">
    <text evidence="1">The sequence shown here is derived from an EMBL/GenBank/DDBJ whole genome shotgun (WGS) entry which is preliminary data.</text>
</comment>
<protein>
    <recommendedName>
        <fullName evidence="2">Thymidylate kinase</fullName>
    </recommendedName>
</protein>
<evidence type="ECO:0008006" key="2">
    <source>
        <dbReference type="Google" id="ProtNLM"/>
    </source>
</evidence>
<reference evidence="1" key="1">
    <citation type="submission" date="2019-08" db="EMBL/GenBank/DDBJ databases">
        <authorList>
            <person name="Kucharzyk K."/>
            <person name="Murdoch R.W."/>
            <person name="Higgins S."/>
            <person name="Loffler F."/>
        </authorList>
    </citation>
    <scope>NUCLEOTIDE SEQUENCE</scope>
</reference>
<proteinExistence type="predicted"/>